<gene>
    <name evidence="2" type="ORF">CQW44_10720</name>
</gene>
<dbReference type="Proteomes" id="UP000276379">
    <property type="component" value="Unassembled WGS sequence"/>
</dbReference>
<evidence type="ECO:0000313" key="2">
    <source>
        <dbReference type="EMBL" id="RRQ87402.1"/>
    </source>
</evidence>
<feature type="compositionally biased region" description="Polar residues" evidence="1">
    <location>
        <begin position="102"/>
        <end position="116"/>
    </location>
</feature>
<reference evidence="2 3" key="1">
    <citation type="submission" date="2017-10" db="EMBL/GenBank/DDBJ databases">
        <title>Draft genome of actinobacteria isolated from guarana (Paullinia cupana (Mart.) Ducke.</title>
        <authorList>
            <person name="Siqueira K.A."/>
            <person name="Liotti R.G."/>
            <person name="Mendes T.A."/>
            <person name="Soares M.A."/>
        </authorList>
    </citation>
    <scope>NUCLEOTIDE SEQUENCE [LARGE SCALE GENOMIC DNA]</scope>
    <source>
        <strain evidence="2 3">199</strain>
    </source>
</reference>
<proteinExistence type="predicted"/>
<name>A0A3R8RN08_9ACTN</name>
<keyword evidence="3" id="KW-1185">Reference proteome</keyword>
<feature type="region of interest" description="Disordered" evidence="1">
    <location>
        <begin position="99"/>
        <end position="139"/>
    </location>
</feature>
<comment type="caution">
    <text evidence="2">The sequence shown here is derived from an EMBL/GenBank/DDBJ whole genome shotgun (WGS) entry which is preliminary data.</text>
</comment>
<feature type="compositionally biased region" description="Low complexity" evidence="1">
    <location>
        <begin position="124"/>
        <end position="139"/>
    </location>
</feature>
<evidence type="ECO:0000256" key="1">
    <source>
        <dbReference type="SAM" id="MobiDB-lite"/>
    </source>
</evidence>
<dbReference type="EMBL" id="PDES01000004">
    <property type="protein sequence ID" value="RRQ87402.1"/>
    <property type="molecule type" value="Genomic_DNA"/>
</dbReference>
<organism evidence="2 3">
    <name type="scientific">Streptomyces griseofuscus</name>
    <dbReference type="NCBI Taxonomy" id="146922"/>
    <lineage>
        <taxon>Bacteria</taxon>
        <taxon>Bacillati</taxon>
        <taxon>Actinomycetota</taxon>
        <taxon>Actinomycetes</taxon>
        <taxon>Kitasatosporales</taxon>
        <taxon>Streptomycetaceae</taxon>
        <taxon>Streptomyces</taxon>
    </lineage>
</organism>
<feature type="compositionally biased region" description="Basic and acidic residues" evidence="1">
    <location>
        <begin position="1"/>
        <end position="11"/>
    </location>
</feature>
<feature type="region of interest" description="Disordered" evidence="1">
    <location>
        <begin position="1"/>
        <end position="25"/>
    </location>
</feature>
<protein>
    <submittedName>
        <fullName evidence="2">Uncharacterized protein</fullName>
    </submittedName>
</protein>
<dbReference type="RefSeq" id="WP_125213196.1">
    <property type="nucleotide sequence ID" value="NZ_PDES01000004.1"/>
</dbReference>
<dbReference type="AlphaFoldDB" id="A0A3R8RN08"/>
<evidence type="ECO:0000313" key="3">
    <source>
        <dbReference type="Proteomes" id="UP000276379"/>
    </source>
</evidence>
<sequence>MTGTRHDERTPAPEPRPGTRGRRVPPVTATLFLVTGAATAARFAFPGVLAAPPLLVPSPGRQALVTAPAAVALGIPAERTSGAKGVLALYLVPAAIGEAPATSGNRTAPATPSPCSSWPERSRTTPSATSTACPPSRAR</sequence>
<accession>A0A3R8RN08</accession>